<feature type="region of interest" description="Disordered" evidence="1">
    <location>
        <begin position="99"/>
        <end position="124"/>
    </location>
</feature>
<evidence type="ECO:0000256" key="1">
    <source>
        <dbReference type="SAM" id="MobiDB-lite"/>
    </source>
</evidence>
<feature type="transmembrane region" description="Helical" evidence="2">
    <location>
        <begin position="35"/>
        <end position="52"/>
    </location>
</feature>
<keyword evidence="4" id="KW-1185">Reference proteome</keyword>
<dbReference type="EMBL" id="JARKIE010000077">
    <property type="protein sequence ID" value="KAJ7688751.1"/>
    <property type="molecule type" value="Genomic_DNA"/>
</dbReference>
<proteinExistence type="predicted"/>
<sequence length="332" mass="36309">MGLKGSPSMLPLILVLASQHQSVLTAFVALYTLAAWVAYLAMWYSGFVVQLYPRQYLRDRHLFLAGIPCPNLRARISSWHNENSARSVPVMQSREVSAVSHSASVPSSPSRSLPSAPAPAPAPMHVAASTLPPYMPPFSAQSRITALEMQIAALRSRVPRRSAAASSQIHAQFIAEQVRSPAPPSSIPRATPPPSPRFTAPSRVRTSHFEVSPSCTSDTVAEPPQDMFTNEVQPQRRPESYQFMSQPSQSPAHRLAAPAPAFTSSIEPSPPYPVRFEAVQPQRRSVQSQLAYQPYCSLPRSSTPPESPQKQQQRSVTNSSIALTPPFRAVPF</sequence>
<feature type="compositionally biased region" description="Polar residues" evidence="1">
    <location>
        <begin position="299"/>
        <end position="322"/>
    </location>
</feature>
<comment type="caution">
    <text evidence="3">The sequence shown here is derived from an EMBL/GenBank/DDBJ whole genome shotgun (WGS) entry which is preliminary data.</text>
</comment>
<keyword evidence="2" id="KW-1133">Transmembrane helix</keyword>
<name>A0AAD7DD07_MYCRO</name>
<protein>
    <submittedName>
        <fullName evidence="3">Uncharacterized protein</fullName>
    </submittedName>
</protein>
<evidence type="ECO:0000313" key="3">
    <source>
        <dbReference type="EMBL" id="KAJ7688751.1"/>
    </source>
</evidence>
<gene>
    <name evidence="3" type="ORF">B0H17DRAFT_1135506</name>
</gene>
<keyword evidence="2" id="KW-0812">Transmembrane</keyword>
<reference evidence="3" key="1">
    <citation type="submission" date="2023-03" db="EMBL/GenBank/DDBJ databases">
        <title>Massive genome expansion in bonnet fungi (Mycena s.s.) driven by repeated elements and novel gene families across ecological guilds.</title>
        <authorList>
            <consortium name="Lawrence Berkeley National Laboratory"/>
            <person name="Harder C.B."/>
            <person name="Miyauchi S."/>
            <person name="Viragh M."/>
            <person name="Kuo A."/>
            <person name="Thoen E."/>
            <person name="Andreopoulos B."/>
            <person name="Lu D."/>
            <person name="Skrede I."/>
            <person name="Drula E."/>
            <person name="Henrissat B."/>
            <person name="Morin E."/>
            <person name="Kohler A."/>
            <person name="Barry K."/>
            <person name="LaButti K."/>
            <person name="Morin E."/>
            <person name="Salamov A."/>
            <person name="Lipzen A."/>
            <person name="Mereny Z."/>
            <person name="Hegedus B."/>
            <person name="Baldrian P."/>
            <person name="Stursova M."/>
            <person name="Weitz H."/>
            <person name="Taylor A."/>
            <person name="Grigoriev I.V."/>
            <person name="Nagy L.G."/>
            <person name="Martin F."/>
            <person name="Kauserud H."/>
        </authorList>
    </citation>
    <scope>NUCLEOTIDE SEQUENCE</scope>
    <source>
        <strain evidence="3">CBHHK067</strain>
    </source>
</reference>
<evidence type="ECO:0000256" key="2">
    <source>
        <dbReference type="SAM" id="Phobius"/>
    </source>
</evidence>
<keyword evidence="2" id="KW-0472">Membrane</keyword>
<feature type="region of interest" description="Disordered" evidence="1">
    <location>
        <begin position="176"/>
        <end position="332"/>
    </location>
</feature>
<evidence type="ECO:0000313" key="4">
    <source>
        <dbReference type="Proteomes" id="UP001221757"/>
    </source>
</evidence>
<dbReference type="Proteomes" id="UP001221757">
    <property type="component" value="Unassembled WGS sequence"/>
</dbReference>
<accession>A0AAD7DD07</accession>
<feature type="compositionally biased region" description="Low complexity" evidence="1">
    <location>
        <begin position="99"/>
        <end position="115"/>
    </location>
</feature>
<feature type="compositionally biased region" description="Polar residues" evidence="1">
    <location>
        <begin position="242"/>
        <end position="251"/>
    </location>
</feature>
<feature type="compositionally biased region" description="Polar residues" evidence="1">
    <location>
        <begin position="282"/>
        <end position="291"/>
    </location>
</feature>
<organism evidence="3 4">
    <name type="scientific">Mycena rosella</name>
    <name type="common">Pink bonnet</name>
    <name type="synonym">Agaricus rosellus</name>
    <dbReference type="NCBI Taxonomy" id="1033263"/>
    <lineage>
        <taxon>Eukaryota</taxon>
        <taxon>Fungi</taxon>
        <taxon>Dikarya</taxon>
        <taxon>Basidiomycota</taxon>
        <taxon>Agaricomycotina</taxon>
        <taxon>Agaricomycetes</taxon>
        <taxon>Agaricomycetidae</taxon>
        <taxon>Agaricales</taxon>
        <taxon>Marasmiineae</taxon>
        <taxon>Mycenaceae</taxon>
        <taxon>Mycena</taxon>
    </lineage>
</organism>
<feature type="compositionally biased region" description="Pro residues" evidence="1">
    <location>
        <begin position="181"/>
        <end position="196"/>
    </location>
</feature>
<dbReference type="AlphaFoldDB" id="A0AAD7DD07"/>